<dbReference type="EMBL" id="CAJVPJ010000028">
    <property type="protein sequence ID" value="CAG8460359.1"/>
    <property type="molecule type" value="Genomic_DNA"/>
</dbReference>
<evidence type="ECO:0000256" key="7">
    <source>
        <dbReference type="RuleBase" id="RU000382"/>
    </source>
</evidence>
<dbReference type="SUPFAM" id="SSF53383">
    <property type="entry name" value="PLP-dependent transferases"/>
    <property type="match status" value="1"/>
</dbReference>
<dbReference type="GO" id="GO:0030170">
    <property type="term" value="F:pyridoxal phosphate binding"/>
    <property type="evidence" value="ECO:0007669"/>
    <property type="project" value="InterPro"/>
</dbReference>
<evidence type="ECO:0000256" key="2">
    <source>
        <dbReference type="ARBA" id="ARBA00009533"/>
    </source>
</evidence>
<keyword evidence="4 6" id="KW-0663">Pyridoxal phosphate</keyword>
<dbReference type="InterPro" id="IPR015424">
    <property type="entry name" value="PyrdxlP-dep_Trfase"/>
</dbReference>
<evidence type="ECO:0000256" key="1">
    <source>
        <dbReference type="ARBA" id="ARBA00001933"/>
    </source>
</evidence>
<dbReference type="OrthoDB" id="392571at2759"/>
<keyword evidence="9" id="KW-1185">Reference proteome</keyword>
<name>A0A9N8VMC7_9GLOM</name>
<dbReference type="GO" id="GO:0019752">
    <property type="term" value="P:carboxylic acid metabolic process"/>
    <property type="evidence" value="ECO:0007669"/>
    <property type="project" value="InterPro"/>
</dbReference>
<dbReference type="InterPro" id="IPR002129">
    <property type="entry name" value="PyrdxlP-dep_de-COase"/>
</dbReference>
<comment type="caution">
    <text evidence="8">The sequence shown here is derived from an EMBL/GenBank/DDBJ whole genome shotgun (WGS) entry which is preliminary data.</text>
</comment>
<sequence length="553" mass="61540">MQENSTDFPRVCCATNGLQEEPILCQDATELDALISTMKDLMVEHVDNSRKPDAFVIDYKSPEELKKLVDLELSEEGIGIDGLMPLLQNVLRYSVNTWNPRFMDKLYAGTNPVGVISEMLIALLNANSHVYHVSPVLTLIECAVSAKLAKMLGLGENSGGITCAGGSFSNQLAMITARNHMFPEIKAQGYNQFGKKLIVYTSSAGHYSIVKTAMALGLGSDNVVKVSCDDEGRMKVDDLVRLINRSISLGDTPFFINATAGTTVLGAFDPLRPIGEIAKRYNIWYHIDGSWGGSLIFSENKKHLVDGSEMADTFTLNPHKMLGAPQQCSFLLARDHRIFARSNSLGAGYLFHGNEYDLGNGTVGCGRRSDSVKFFLGWKVFGIRGYEARIEHALKMAKYLANLVSNHPRFRLIIEPPSLQICFWYIPEGLPVELEKKDYNQYKSKLSEITKEIHRRIVHRGRFLFDYSPLTLGRLELPLFFRVVVNAPSVNEAHLDELIEEIESMSAGILEWLEGESMIVDGNMNGKPVMANIDRASSVNNNICVVRDGFIDK</sequence>
<reference evidence="8" key="1">
    <citation type="submission" date="2021-06" db="EMBL/GenBank/DDBJ databases">
        <authorList>
            <person name="Kallberg Y."/>
            <person name="Tangrot J."/>
            <person name="Rosling A."/>
        </authorList>
    </citation>
    <scope>NUCLEOTIDE SEQUENCE</scope>
    <source>
        <strain evidence="8">IA702</strain>
    </source>
</reference>
<organism evidence="8 9">
    <name type="scientific">Paraglomus occultum</name>
    <dbReference type="NCBI Taxonomy" id="144539"/>
    <lineage>
        <taxon>Eukaryota</taxon>
        <taxon>Fungi</taxon>
        <taxon>Fungi incertae sedis</taxon>
        <taxon>Mucoromycota</taxon>
        <taxon>Glomeromycotina</taxon>
        <taxon>Glomeromycetes</taxon>
        <taxon>Paraglomerales</taxon>
        <taxon>Paraglomeraceae</taxon>
        <taxon>Paraglomus</taxon>
    </lineage>
</organism>
<dbReference type="Gene3D" id="3.40.640.10">
    <property type="entry name" value="Type I PLP-dependent aspartate aminotransferase-like (Major domain)"/>
    <property type="match status" value="1"/>
</dbReference>
<feature type="modified residue" description="N6-(pyridoxal phosphate)lysine" evidence="6">
    <location>
        <position position="320"/>
    </location>
</feature>
<dbReference type="PANTHER" id="PTHR45677:SF8">
    <property type="entry name" value="CYSTEINE SULFINIC ACID DECARBOXYLASE"/>
    <property type="match status" value="1"/>
</dbReference>
<evidence type="ECO:0000256" key="4">
    <source>
        <dbReference type="ARBA" id="ARBA00022898"/>
    </source>
</evidence>
<evidence type="ECO:0000313" key="9">
    <source>
        <dbReference type="Proteomes" id="UP000789572"/>
    </source>
</evidence>
<dbReference type="InterPro" id="IPR015421">
    <property type="entry name" value="PyrdxlP-dep_Trfase_major"/>
</dbReference>
<comment type="cofactor">
    <cofactor evidence="1 6 7">
        <name>pyridoxal 5'-phosphate</name>
        <dbReference type="ChEBI" id="CHEBI:597326"/>
    </cofactor>
</comment>
<dbReference type="GO" id="GO:0005737">
    <property type="term" value="C:cytoplasm"/>
    <property type="evidence" value="ECO:0007669"/>
    <property type="project" value="TreeGrafter"/>
</dbReference>
<evidence type="ECO:0000256" key="5">
    <source>
        <dbReference type="ARBA" id="ARBA00023239"/>
    </source>
</evidence>
<keyword evidence="5 7" id="KW-0456">Lyase</keyword>
<evidence type="ECO:0000256" key="3">
    <source>
        <dbReference type="ARBA" id="ARBA00022793"/>
    </source>
</evidence>
<protein>
    <submittedName>
        <fullName evidence="8">1239_t:CDS:1</fullName>
    </submittedName>
</protein>
<dbReference type="Gene3D" id="3.90.1150.170">
    <property type="match status" value="1"/>
</dbReference>
<gene>
    <name evidence="8" type="ORF">POCULU_LOCUS525</name>
</gene>
<dbReference type="Proteomes" id="UP000789572">
    <property type="component" value="Unassembled WGS sequence"/>
</dbReference>
<dbReference type="AlphaFoldDB" id="A0A9N8VMC7"/>
<comment type="similarity">
    <text evidence="2 7">Belongs to the group II decarboxylase family.</text>
</comment>
<evidence type="ECO:0000313" key="8">
    <source>
        <dbReference type="EMBL" id="CAG8460359.1"/>
    </source>
</evidence>
<accession>A0A9N8VMC7</accession>
<proteinExistence type="inferred from homology"/>
<dbReference type="GO" id="GO:0016831">
    <property type="term" value="F:carboxy-lyase activity"/>
    <property type="evidence" value="ECO:0007669"/>
    <property type="project" value="UniProtKB-KW"/>
</dbReference>
<dbReference type="PANTHER" id="PTHR45677">
    <property type="entry name" value="GLUTAMATE DECARBOXYLASE-RELATED"/>
    <property type="match status" value="1"/>
</dbReference>
<evidence type="ECO:0000256" key="6">
    <source>
        <dbReference type="PIRSR" id="PIRSR602129-50"/>
    </source>
</evidence>
<dbReference type="Pfam" id="PF00282">
    <property type="entry name" value="Pyridoxal_deC"/>
    <property type="match status" value="1"/>
</dbReference>
<keyword evidence="3" id="KW-0210">Decarboxylase</keyword>